<accession>A0A5K7S3R3</accession>
<reference evidence="5" key="1">
    <citation type="journal article" date="2020" name="Int. J. Syst. Evol. Microbiol.">
        <title>Aquipluma nitroreducens gen. nov. sp. nov., a novel facultatively anaerobic bacterium isolated from a freshwater lake.</title>
        <authorList>
            <person name="Watanabe M."/>
            <person name="Kojima H."/>
            <person name="Fukui M."/>
        </authorList>
    </citation>
    <scope>NUCLEOTIDE SEQUENCE</scope>
    <source>
        <strain evidence="5">MeG22</strain>
    </source>
</reference>
<gene>
    <name evidence="5" type="ORF">AQPE_0355</name>
</gene>
<evidence type="ECO:0000259" key="4">
    <source>
        <dbReference type="Pfam" id="PF17836"/>
    </source>
</evidence>
<dbReference type="Pfam" id="PF17836">
    <property type="entry name" value="PglD_N"/>
    <property type="match status" value="1"/>
</dbReference>
<organism evidence="5 6">
    <name type="scientific">Aquipluma nitroreducens</name>
    <dbReference type="NCBI Taxonomy" id="2010828"/>
    <lineage>
        <taxon>Bacteria</taxon>
        <taxon>Pseudomonadati</taxon>
        <taxon>Bacteroidota</taxon>
        <taxon>Bacteroidia</taxon>
        <taxon>Marinilabiliales</taxon>
        <taxon>Prolixibacteraceae</taxon>
        <taxon>Aquipluma</taxon>
    </lineage>
</organism>
<dbReference type="SUPFAM" id="SSF51161">
    <property type="entry name" value="Trimeric LpxA-like enzymes"/>
    <property type="match status" value="1"/>
</dbReference>
<dbReference type="Gene3D" id="2.160.10.10">
    <property type="entry name" value="Hexapeptide repeat proteins"/>
    <property type="match status" value="1"/>
</dbReference>
<proteinExistence type="inferred from homology"/>
<evidence type="ECO:0000313" key="5">
    <source>
        <dbReference type="EMBL" id="BBE16218.1"/>
    </source>
</evidence>
<dbReference type="InterPro" id="IPR041561">
    <property type="entry name" value="PglD_N"/>
</dbReference>
<dbReference type="CDD" id="cd03360">
    <property type="entry name" value="LbH_AT_putative"/>
    <property type="match status" value="1"/>
</dbReference>
<feature type="binding site" evidence="3">
    <location>
        <position position="148"/>
    </location>
    <ligand>
        <name>acetyl-CoA</name>
        <dbReference type="ChEBI" id="CHEBI:57288"/>
    </ligand>
</feature>
<dbReference type="PANTHER" id="PTHR43300:SF7">
    <property type="entry name" value="UDP-N-ACETYLBACILLOSAMINE N-ACETYLTRANSFERASE"/>
    <property type="match status" value="1"/>
</dbReference>
<dbReference type="EMBL" id="AP018694">
    <property type="protein sequence ID" value="BBE16218.1"/>
    <property type="molecule type" value="Genomic_DNA"/>
</dbReference>
<protein>
    <submittedName>
        <fullName evidence="5">4-amino-6-deoxy-N-Acetyl-D-hexosaminyl-(Lipid carrier) acetyltrasferase</fullName>
    </submittedName>
</protein>
<dbReference type="RefSeq" id="WP_318349310.1">
    <property type="nucleotide sequence ID" value="NZ_AP018694.1"/>
</dbReference>
<keyword evidence="6" id="KW-1185">Reference proteome</keyword>
<sequence>MKPIILIGGGGHCISCIDVIEQTGLYQIIGILDLPEKLGEKVLNYSVIGTNNELERFLPDCTDFLITVGQIKSSTLREKLFQQVKKAGGNLPLIISPIAHVSKYASIDEGTIVMHHALINAGASVGKGCIINSKSLIEHEAKIGNFCHISTAANVNGQVNIGDRSFIGSNTVIANNTNVASNTVIAAGSQVLRSIDSPGIYIGHPLRKIR</sequence>
<feature type="active site" description="Proton acceptor" evidence="2">
    <location>
        <position position="139"/>
    </location>
</feature>
<dbReference type="PANTHER" id="PTHR43300">
    <property type="entry name" value="ACETYLTRANSFERASE"/>
    <property type="match status" value="1"/>
</dbReference>
<dbReference type="Proteomes" id="UP001193389">
    <property type="component" value="Chromosome"/>
</dbReference>
<evidence type="ECO:0000313" key="6">
    <source>
        <dbReference type="Proteomes" id="UP001193389"/>
    </source>
</evidence>
<dbReference type="NCBIfam" id="TIGR03570">
    <property type="entry name" value="NeuD_NnaD"/>
    <property type="match status" value="1"/>
</dbReference>
<evidence type="ECO:0000256" key="1">
    <source>
        <dbReference type="ARBA" id="ARBA00007274"/>
    </source>
</evidence>
<dbReference type="InterPro" id="IPR050179">
    <property type="entry name" value="Trans_hexapeptide_repeat"/>
</dbReference>
<evidence type="ECO:0000256" key="2">
    <source>
        <dbReference type="PIRSR" id="PIRSR620019-1"/>
    </source>
</evidence>
<feature type="domain" description="PglD N-terminal" evidence="4">
    <location>
        <begin position="4"/>
        <end position="83"/>
    </location>
</feature>
<evidence type="ECO:0000256" key="3">
    <source>
        <dbReference type="PIRSR" id="PIRSR620019-2"/>
    </source>
</evidence>
<dbReference type="AlphaFoldDB" id="A0A5K7S3R3"/>
<comment type="similarity">
    <text evidence="1">Belongs to the transferase hexapeptide repeat family.</text>
</comment>
<dbReference type="InterPro" id="IPR011004">
    <property type="entry name" value="Trimer_LpxA-like_sf"/>
</dbReference>
<feature type="site" description="Increases basicity of active site His" evidence="2">
    <location>
        <position position="140"/>
    </location>
</feature>
<dbReference type="Gene3D" id="3.40.50.20">
    <property type="match status" value="1"/>
</dbReference>
<dbReference type="KEGG" id="anf:AQPE_0355"/>
<feature type="binding site" evidence="3">
    <location>
        <position position="69"/>
    </location>
    <ligand>
        <name>substrate</name>
    </ligand>
</feature>
<name>A0A5K7S3R3_9BACT</name>
<dbReference type="InterPro" id="IPR020019">
    <property type="entry name" value="AcTrfase_PglD-like"/>
</dbReference>